<evidence type="ECO:0000256" key="4">
    <source>
        <dbReference type="ARBA" id="ARBA00022692"/>
    </source>
</evidence>
<feature type="domain" description="ABC transmembrane type-1" evidence="8">
    <location>
        <begin position="77"/>
        <end position="285"/>
    </location>
</feature>
<gene>
    <name evidence="9" type="ORF">SY83_13350</name>
</gene>
<evidence type="ECO:0000313" key="10">
    <source>
        <dbReference type="Proteomes" id="UP000076927"/>
    </source>
</evidence>
<dbReference type="AlphaFoldDB" id="A0A172TJ52"/>
<dbReference type="PANTHER" id="PTHR43744:SF9">
    <property type="entry name" value="POLYGALACTURONAN_RHAMNOGALACTURONAN TRANSPORT SYSTEM PERMEASE PROTEIN YTCP"/>
    <property type="match status" value="1"/>
</dbReference>
<evidence type="ECO:0000256" key="3">
    <source>
        <dbReference type="ARBA" id="ARBA00022475"/>
    </source>
</evidence>
<feature type="transmembrane region" description="Helical" evidence="7">
    <location>
        <begin position="12"/>
        <end position="37"/>
    </location>
</feature>
<name>A0A172TJ52_9BACL</name>
<dbReference type="STRING" id="1178515.SY83_13350"/>
<dbReference type="Gene3D" id="1.10.3720.10">
    <property type="entry name" value="MetI-like"/>
    <property type="match status" value="1"/>
</dbReference>
<evidence type="ECO:0000256" key="6">
    <source>
        <dbReference type="ARBA" id="ARBA00023136"/>
    </source>
</evidence>
<keyword evidence="10" id="KW-1185">Reference proteome</keyword>
<comment type="subcellular location">
    <subcellularLocation>
        <location evidence="1">Cell membrane</location>
        <topology evidence="1">Multi-pass membrane protein</topology>
    </subcellularLocation>
</comment>
<evidence type="ECO:0000256" key="1">
    <source>
        <dbReference type="ARBA" id="ARBA00004651"/>
    </source>
</evidence>
<keyword evidence="5 7" id="KW-1133">Transmembrane helix</keyword>
<dbReference type="PATRIC" id="fig|1178515.4.peg.2676"/>
<protein>
    <submittedName>
        <fullName evidence="9">Sugar ABC transporter permease</fullName>
    </submittedName>
</protein>
<feature type="transmembrane region" description="Helical" evidence="7">
    <location>
        <begin position="82"/>
        <end position="100"/>
    </location>
</feature>
<proteinExistence type="predicted"/>
<dbReference type="InterPro" id="IPR035906">
    <property type="entry name" value="MetI-like_sf"/>
</dbReference>
<feature type="transmembrane region" description="Helical" evidence="7">
    <location>
        <begin position="262"/>
        <end position="281"/>
    </location>
</feature>
<evidence type="ECO:0000256" key="2">
    <source>
        <dbReference type="ARBA" id="ARBA00022448"/>
    </source>
</evidence>
<keyword evidence="3" id="KW-1003">Cell membrane</keyword>
<dbReference type="CDD" id="cd06261">
    <property type="entry name" value="TM_PBP2"/>
    <property type="match status" value="1"/>
</dbReference>
<dbReference type="SUPFAM" id="SSF161098">
    <property type="entry name" value="MetI-like"/>
    <property type="match status" value="1"/>
</dbReference>
<feature type="transmembrane region" description="Helical" evidence="7">
    <location>
        <begin position="143"/>
        <end position="164"/>
    </location>
</feature>
<dbReference type="KEGG" id="pswu:SY83_13350"/>
<reference evidence="9 10" key="1">
    <citation type="submission" date="2015-01" db="EMBL/GenBank/DDBJ databases">
        <title>Paenibacillus swuensis/DY6/whole genome sequencing.</title>
        <authorList>
            <person name="Kim M.K."/>
            <person name="Srinivasan S."/>
            <person name="Lee J.-J."/>
        </authorList>
    </citation>
    <scope>NUCLEOTIDE SEQUENCE [LARGE SCALE GENOMIC DNA]</scope>
    <source>
        <strain evidence="9 10">DY6</strain>
    </source>
</reference>
<dbReference type="OrthoDB" id="9810086at2"/>
<organism evidence="9 10">
    <name type="scientific">Paenibacillus swuensis</name>
    <dbReference type="NCBI Taxonomy" id="1178515"/>
    <lineage>
        <taxon>Bacteria</taxon>
        <taxon>Bacillati</taxon>
        <taxon>Bacillota</taxon>
        <taxon>Bacilli</taxon>
        <taxon>Bacillales</taxon>
        <taxon>Paenibacillaceae</taxon>
        <taxon>Paenibacillus</taxon>
    </lineage>
</organism>
<keyword evidence="4 7" id="KW-0812">Transmembrane</keyword>
<dbReference type="GO" id="GO:0005886">
    <property type="term" value="C:plasma membrane"/>
    <property type="evidence" value="ECO:0007669"/>
    <property type="project" value="UniProtKB-SubCell"/>
</dbReference>
<dbReference type="Proteomes" id="UP000076927">
    <property type="component" value="Chromosome"/>
</dbReference>
<sequence length="296" mass="33336">MNNARNQSLADRLFDLCNIFFFALLLLIVLYPLYFILISSVSHPDSVNLGATYWLPDGFTLEGYRKIFLSQRIWQGYANSTLYVIVGTSIKLALTISAGYALSRKDMPGRQILMMLFVFTIFFQGGMIPSYLLVRELGLLDSIWAIVLPGAISVYHLIIVRTFFQSTIPDELLEASQMDGGTNWIFFFRIAMPLSLPIVAVVALFSAVAEWNAYFQALLYIKDVTKQPLQIVLRELLIQNQQSLGTDAGLDVLEQQNAAEQMKYGVVIIASLPMLVLYPFLQRYFVKGVMIGSIKG</sequence>
<feature type="transmembrane region" description="Helical" evidence="7">
    <location>
        <begin position="184"/>
        <end position="209"/>
    </location>
</feature>
<accession>A0A172TJ52</accession>
<dbReference type="RefSeq" id="WP_068607244.1">
    <property type="nucleotide sequence ID" value="NZ_CP011388.1"/>
</dbReference>
<evidence type="ECO:0000259" key="8">
    <source>
        <dbReference type="PROSITE" id="PS50928"/>
    </source>
</evidence>
<evidence type="ECO:0000313" key="9">
    <source>
        <dbReference type="EMBL" id="ANE47085.1"/>
    </source>
</evidence>
<dbReference type="InterPro" id="IPR000515">
    <property type="entry name" value="MetI-like"/>
</dbReference>
<dbReference type="GO" id="GO:0055085">
    <property type="term" value="P:transmembrane transport"/>
    <property type="evidence" value="ECO:0007669"/>
    <property type="project" value="InterPro"/>
</dbReference>
<dbReference type="PROSITE" id="PS50928">
    <property type="entry name" value="ABC_TM1"/>
    <property type="match status" value="1"/>
</dbReference>
<evidence type="ECO:0000256" key="5">
    <source>
        <dbReference type="ARBA" id="ARBA00022989"/>
    </source>
</evidence>
<feature type="transmembrane region" description="Helical" evidence="7">
    <location>
        <begin position="112"/>
        <end position="131"/>
    </location>
</feature>
<keyword evidence="6 7" id="KW-0472">Membrane</keyword>
<evidence type="ECO:0000256" key="7">
    <source>
        <dbReference type="SAM" id="Phobius"/>
    </source>
</evidence>
<dbReference type="EMBL" id="CP011388">
    <property type="protein sequence ID" value="ANE47085.1"/>
    <property type="molecule type" value="Genomic_DNA"/>
</dbReference>
<keyword evidence="2" id="KW-0813">Transport</keyword>
<dbReference type="PANTHER" id="PTHR43744">
    <property type="entry name" value="ABC TRANSPORTER PERMEASE PROTEIN MG189-RELATED-RELATED"/>
    <property type="match status" value="1"/>
</dbReference>